<dbReference type="Gene3D" id="1.10.8.60">
    <property type="match status" value="1"/>
</dbReference>
<dbReference type="GO" id="GO:0030163">
    <property type="term" value="P:protein catabolic process"/>
    <property type="evidence" value="ECO:0007669"/>
    <property type="project" value="UniProtKB-ARBA"/>
</dbReference>
<feature type="compositionally biased region" description="Basic and acidic residues" evidence="17">
    <location>
        <begin position="53"/>
        <end position="84"/>
    </location>
</feature>
<dbReference type="InterPro" id="IPR005936">
    <property type="entry name" value="FtsH"/>
</dbReference>
<dbReference type="InterPro" id="IPR003960">
    <property type="entry name" value="ATPase_AAA_CS"/>
</dbReference>
<dbReference type="AlphaFoldDB" id="A0AAN6UQW9"/>
<keyword evidence="9" id="KW-0378">Hydrolase</keyword>
<proteinExistence type="inferred from homology"/>
<dbReference type="InterPro" id="IPR000642">
    <property type="entry name" value="Peptidase_M41"/>
</dbReference>
<evidence type="ECO:0000313" key="20">
    <source>
        <dbReference type="EMBL" id="KAK4137562.1"/>
    </source>
</evidence>
<dbReference type="Gene3D" id="3.40.50.300">
    <property type="entry name" value="P-loop containing nucleotide triphosphate hydrolases"/>
    <property type="match status" value="1"/>
</dbReference>
<comment type="similarity">
    <text evidence="4">In the N-terminal section; belongs to the AAA ATPase family.</text>
</comment>
<sequence>MFRTSTRQLAQCARLSLRPLASPAYRAARFPRRVPAATALLLPRFNSTNPQRPNDEDEKHSPRKHEKENEKEKEKESGLEKDDSTNDLPKADSSAPKPQRKLPPGFVLLDEEEHKLLEQFLGALPSQQQKGQMEEIFQDVKQIGVPEELRDLLRAKKAGQLSMMDALKIPRIAFRMASELAELENRKHPNFTSNKPGEQEEAGPREGEQKEAEGQQKLSPQERFRQRQERKKREQKGQKGTPPPPPPPRRLELGEILSWAVGMAIFYPLYSMIFPSSTSREITWQELRSTFLDKGLVKKLIVQDKRVTVELNREAVRSTYPDSEAATANIQYYFSIGSIDAFERKLDEAQRELGIPTAERIPVSYASEGLAAGLLMAFGPTIMIVGLLAWMSRRAGGMGGGSSGMFGFGKSKAKMFNHDQAVKVKFSDVAGMDEAKTEIMEFVSFLRTPERFQRLGAKIPRGAILSGPPGTGKTLLAKATAGESQVPFYSVSGSEFVEMFVGVGASRVRDLFATARKNAPCIIFIDEIDAIGRSRSEGGGFRGGGNDEREATLNQILTEMDGFNTSEQVVVLAGTNRPDVLDQALMRPGRFDRHINIDRPTMKGRQDIFKVHMAKILTKEDIEYLTGRLAALTPGFAGADIANAVNEAALIAARANAETVQMIHFEQAIERVVGGLERKSLVLSPEEKRTVAYHEAGHAICGWFFRWADPLLKVSIIPRGQGALGYAQYLPSGDAYLMTVNQLMDRMAMTLGGRISEEIHFPTVTTGASDDFKKVTRMATTMVTQWGMSEKVGPLHFSQDQNQIQKPFAESTGQMIDAEVRRIVDEAYKQCKDLLTAKKAEIGIVAEELLRKEVLTRDDMVRLLGPREWPEKEEFTKFFDNRNGKKAAPPPFPTENTDSPMEPQPGMFERNTDVER</sequence>
<dbReference type="GO" id="GO:0005524">
    <property type="term" value="F:ATP binding"/>
    <property type="evidence" value="ECO:0007669"/>
    <property type="project" value="UniProtKB-KW"/>
</dbReference>
<dbReference type="GO" id="GO:0008270">
    <property type="term" value="F:zinc ion binding"/>
    <property type="evidence" value="ECO:0007669"/>
    <property type="project" value="InterPro"/>
</dbReference>
<dbReference type="Proteomes" id="UP001304895">
    <property type="component" value="Unassembled WGS sequence"/>
</dbReference>
<dbReference type="Pfam" id="PF01434">
    <property type="entry name" value="Peptidase_M41"/>
    <property type="match status" value="1"/>
</dbReference>
<evidence type="ECO:0000256" key="13">
    <source>
        <dbReference type="ARBA" id="ARBA00023049"/>
    </source>
</evidence>
<evidence type="ECO:0000256" key="10">
    <source>
        <dbReference type="ARBA" id="ARBA00022833"/>
    </source>
</evidence>
<keyword evidence="11" id="KW-0067">ATP-binding</keyword>
<evidence type="ECO:0000256" key="7">
    <source>
        <dbReference type="ARBA" id="ARBA00022723"/>
    </source>
</evidence>
<evidence type="ECO:0000256" key="5">
    <source>
        <dbReference type="ARBA" id="ARBA00022670"/>
    </source>
</evidence>
<gene>
    <name evidence="20" type="ORF">BT67DRAFT_372232</name>
</gene>
<feature type="transmembrane region" description="Helical" evidence="18">
    <location>
        <begin position="256"/>
        <end position="274"/>
    </location>
</feature>
<evidence type="ECO:0000256" key="4">
    <source>
        <dbReference type="ARBA" id="ARBA00010550"/>
    </source>
</evidence>
<dbReference type="PANTHER" id="PTHR43655">
    <property type="entry name" value="ATP-DEPENDENT PROTEASE"/>
    <property type="match status" value="1"/>
</dbReference>
<dbReference type="GO" id="GO:0034982">
    <property type="term" value="P:mitochondrial protein processing"/>
    <property type="evidence" value="ECO:0007669"/>
    <property type="project" value="TreeGrafter"/>
</dbReference>
<dbReference type="FunFam" id="3.40.1690.20:FF:000003">
    <property type="entry name" value="Mitochondrial inner membrane AAA protease Yta12, putative"/>
    <property type="match status" value="1"/>
</dbReference>
<dbReference type="InterPro" id="IPR050928">
    <property type="entry name" value="ATP-dep_Zn_Metalloprotease"/>
</dbReference>
<dbReference type="FunFam" id="1.10.8.60:FF:000019">
    <property type="entry name" value="AFG3-like AAA ATPase 2"/>
    <property type="match status" value="1"/>
</dbReference>
<dbReference type="InterPro" id="IPR003959">
    <property type="entry name" value="ATPase_AAA_core"/>
</dbReference>
<comment type="subcellular location">
    <subcellularLocation>
        <location evidence="2">Mitochondrion membrane</location>
        <topology evidence="2">Multi-pass membrane protein</topology>
    </subcellularLocation>
</comment>
<evidence type="ECO:0000256" key="15">
    <source>
        <dbReference type="ARBA" id="ARBA00023136"/>
    </source>
</evidence>
<evidence type="ECO:0000256" key="2">
    <source>
        <dbReference type="ARBA" id="ARBA00004225"/>
    </source>
</evidence>
<keyword evidence="7" id="KW-0479">Metal-binding</keyword>
<dbReference type="GO" id="GO:0016887">
    <property type="term" value="F:ATP hydrolysis activity"/>
    <property type="evidence" value="ECO:0007669"/>
    <property type="project" value="InterPro"/>
</dbReference>
<comment type="caution">
    <text evidence="20">The sequence shown here is derived from an EMBL/GenBank/DDBJ whole genome shotgun (WGS) entry which is preliminary data.</text>
</comment>
<dbReference type="GO" id="GO:0004222">
    <property type="term" value="F:metalloendopeptidase activity"/>
    <property type="evidence" value="ECO:0007669"/>
    <property type="project" value="InterPro"/>
</dbReference>
<keyword evidence="5" id="KW-0645">Protease</keyword>
<feature type="compositionally biased region" description="Basic and acidic residues" evidence="17">
    <location>
        <begin position="202"/>
        <end position="237"/>
    </location>
</feature>
<keyword evidence="21" id="KW-1185">Reference proteome</keyword>
<evidence type="ECO:0000256" key="17">
    <source>
        <dbReference type="SAM" id="MobiDB-lite"/>
    </source>
</evidence>
<reference evidence="20" key="1">
    <citation type="journal article" date="2023" name="Mol. Phylogenet. Evol.">
        <title>Genome-scale phylogeny and comparative genomics of the fungal order Sordariales.</title>
        <authorList>
            <person name="Hensen N."/>
            <person name="Bonometti L."/>
            <person name="Westerberg I."/>
            <person name="Brannstrom I.O."/>
            <person name="Guillou S."/>
            <person name="Cros-Aarteil S."/>
            <person name="Calhoun S."/>
            <person name="Haridas S."/>
            <person name="Kuo A."/>
            <person name="Mondo S."/>
            <person name="Pangilinan J."/>
            <person name="Riley R."/>
            <person name="LaButti K."/>
            <person name="Andreopoulos B."/>
            <person name="Lipzen A."/>
            <person name="Chen C."/>
            <person name="Yan M."/>
            <person name="Daum C."/>
            <person name="Ng V."/>
            <person name="Clum A."/>
            <person name="Steindorff A."/>
            <person name="Ohm R.A."/>
            <person name="Martin F."/>
            <person name="Silar P."/>
            <person name="Natvig D.O."/>
            <person name="Lalanne C."/>
            <person name="Gautier V."/>
            <person name="Ament-Velasquez S.L."/>
            <person name="Kruys A."/>
            <person name="Hutchinson M.I."/>
            <person name="Powell A.J."/>
            <person name="Barry K."/>
            <person name="Miller A.N."/>
            <person name="Grigoriev I.V."/>
            <person name="Debuchy R."/>
            <person name="Gladieux P."/>
            <person name="Hiltunen Thoren M."/>
            <person name="Johannesson H."/>
        </authorList>
    </citation>
    <scope>NUCLEOTIDE SEQUENCE</scope>
    <source>
        <strain evidence="20">CBS 123565</strain>
    </source>
</reference>
<keyword evidence="15 18" id="KW-0472">Membrane</keyword>
<keyword evidence="14" id="KW-0496">Mitochondrion</keyword>
<evidence type="ECO:0000256" key="18">
    <source>
        <dbReference type="SAM" id="Phobius"/>
    </source>
</evidence>
<dbReference type="SUPFAM" id="SSF140990">
    <property type="entry name" value="FtsH protease domain-like"/>
    <property type="match status" value="1"/>
</dbReference>
<dbReference type="InterPro" id="IPR041569">
    <property type="entry name" value="AAA_lid_3"/>
</dbReference>
<evidence type="ECO:0000256" key="12">
    <source>
        <dbReference type="ARBA" id="ARBA00022989"/>
    </source>
</evidence>
<dbReference type="SUPFAM" id="SSF52540">
    <property type="entry name" value="P-loop containing nucleoside triphosphate hydrolases"/>
    <property type="match status" value="1"/>
</dbReference>
<dbReference type="FunFam" id="1.20.58.760:FF:000003">
    <property type="entry name" value="AFG3-like AAA ATPase 2"/>
    <property type="match status" value="1"/>
</dbReference>
<dbReference type="GO" id="GO:0004176">
    <property type="term" value="F:ATP-dependent peptidase activity"/>
    <property type="evidence" value="ECO:0007669"/>
    <property type="project" value="InterPro"/>
</dbReference>
<keyword evidence="10" id="KW-0862">Zinc</keyword>
<evidence type="ECO:0000256" key="8">
    <source>
        <dbReference type="ARBA" id="ARBA00022741"/>
    </source>
</evidence>
<dbReference type="Gene3D" id="3.40.1690.20">
    <property type="match status" value="1"/>
</dbReference>
<evidence type="ECO:0000256" key="9">
    <source>
        <dbReference type="ARBA" id="ARBA00022801"/>
    </source>
</evidence>
<dbReference type="PANTHER" id="PTHR43655:SF2">
    <property type="entry name" value="AFG3 LIKE MATRIX AAA PEPTIDASE SUBUNIT 2, ISOFORM A"/>
    <property type="match status" value="1"/>
</dbReference>
<evidence type="ECO:0000259" key="19">
    <source>
        <dbReference type="SMART" id="SM00382"/>
    </source>
</evidence>
<evidence type="ECO:0000256" key="16">
    <source>
        <dbReference type="ARBA" id="ARBA00048778"/>
    </source>
</evidence>
<evidence type="ECO:0000256" key="11">
    <source>
        <dbReference type="ARBA" id="ARBA00022840"/>
    </source>
</evidence>
<feature type="domain" description="AAA+ ATPase" evidence="19">
    <location>
        <begin position="459"/>
        <end position="601"/>
    </location>
</feature>
<keyword evidence="12 18" id="KW-1133">Transmembrane helix</keyword>
<dbReference type="Pfam" id="PF06480">
    <property type="entry name" value="FtsH_ext"/>
    <property type="match status" value="1"/>
</dbReference>
<comment type="cofactor">
    <cofactor evidence="1">
        <name>Zn(2+)</name>
        <dbReference type="ChEBI" id="CHEBI:29105"/>
    </cofactor>
</comment>
<dbReference type="InterPro" id="IPR011546">
    <property type="entry name" value="Pept_M41_FtsH_extracell"/>
</dbReference>
<feature type="region of interest" description="Disordered" evidence="17">
    <location>
        <begin position="875"/>
        <end position="916"/>
    </location>
</feature>
<dbReference type="CDD" id="cd19501">
    <property type="entry name" value="RecA-like_FtsH"/>
    <property type="match status" value="1"/>
</dbReference>
<dbReference type="NCBIfam" id="TIGR01241">
    <property type="entry name" value="FtsH_fam"/>
    <property type="match status" value="1"/>
</dbReference>
<name>A0AAN6UQW9_9PEZI</name>
<dbReference type="Gene3D" id="1.20.58.760">
    <property type="entry name" value="Peptidase M41"/>
    <property type="match status" value="1"/>
</dbReference>
<dbReference type="EMBL" id="MU853402">
    <property type="protein sequence ID" value="KAK4137562.1"/>
    <property type="molecule type" value="Genomic_DNA"/>
</dbReference>
<feature type="transmembrane region" description="Helical" evidence="18">
    <location>
        <begin position="370"/>
        <end position="390"/>
    </location>
</feature>
<reference evidence="20" key="2">
    <citation type="submission" date="2023-05" db="EMBL/GenBank/DDBJ databases">
        <authorList>
            <consortium name="Lawrence Berkeley National Laboratory"/>
            <person name="Steindorff A."/>
            <person name="Hensen N."/>
            <person name="Bonometti L."/>
            <person name="Westerberg I."/>
            <person name="Brannstrom I.O."/>
            <person name="Guillou S."/>
            <person name="Cros-Aarteil S."/>
            <person name="Calhoun S."/>
            <person name="Haridas S."/>
            <person name="Kuo A."/>
            <person name="Mondo S."/>
            <person name="Pangilinan J."/>
            <person name="Riley R."/>
            <person name="Labutti K."/>
            <person name="Andreopoulos B."/>
            <person name="Lipzen A."/>
            <person name="Chen C."/>
            <person name="Yanf M."/>
            <person name="Daum C."/>
            <person name="Ng V."/>
            <person name="Clum A."/>
            <person name="Ohm R."/>
            <person name="Martin F."/>
            <person name="Silar P."/>
            <person name="Natvig D."/>
            <person name="Lalanne C."/>
            <person name="Gautier V."/>
            <person name="Ament-Velasquez S.L."/>
            <person name="Kruys A."/>
            <person name="Hutchinson M.I."/>
            <person name="Powell A.J."/>
            <person name="Barry K."/>
            <person name="Miller A.N."/>
            <person name="Grigoriev I.V."/>
            <person name="Debuchy R."/>
            <person name="Gladieux P."/>
            <person name="Thoren M.H."/>
            <person name="Johannesson H."/>
        </authorList>
    </citation>
    <scope>NUCLEOTIDE SEQUENCE</scope>
    <source>
        <strain evidence="20">CBS 123565</strain>
    </source>
</reference>
<organism evidence="20 21">
    <name type="scientific">Trichocladium antarcticum</name>
    <dbReference type="NCBI Taxonomy" id="1450529"/>
    <lineage>
        <taxon>Eukaryota</taxon>
        <taxon>Fungi</taxon>
        <taxon>Dikarya</taxon>
        <taxon>Ascomycota</taxon>
        <taxon>Pezizomycotina</taxon>
        <taxon>Sordariomycetes</taxon>
        <taxon>Sordariomycetidae</taxon>
        <taxon>Sordariales</taxon>
        <taxon>Chaetomiaceae</taxon>
        <taxon>Trichocladium</taxon>
    </lineage>
</organism>
<comment type="catalytic activity">
    <reaction evidence="16">
        <text>ATP + H2O = ADP + phosphate + H(+)</text>
        <dbReference type="Rhea" id="RHEA:13065"/>
        <dbReference type="ChEBI" id="CHEBI:15377"/>
        <dbReference type="ChEBI" id="CHEBI:15378"/>
        <dbReference type="ChEBI" id="CHEBI:30616"/>
        <dbReference type="ChEBI" id="CHEBI:43474"/>
        <dbReference type="ChEBI" id="CHEBI:456216"/>
    </reaction>
    <physiologicalReaction direction="left-to-right" evidence="16">
        <dbReference type="Rhea" id="RHEA:13066"/>
    </physiologicalReaction>
</comment>
<evidence type="ECO:0000256" key="3">
    <source>
        <dbReference type="ARBA" id="ARBA00010044"/>
    </source>
</evidence>
<dbReference type="SMART" id="SM00382">
    <property type="entry name" value="AAA"/>
    <property type="match status" value="1"/>
</dbReference>
<evidence type="ECO:0000256" key="1">
    <source>
        <dbReference type="ARBA" id="ARBA00001947"/>
    </source>
</evidence>
<evidence type="ECO:0000256" key="14">
    <source>
        <dbReference type="ARBA" id="ARBA00023128"/>
    </source>
</evidence>
<dbReference type="InterPro" id="IPR003593">
    <property type="entry name" value="AAA+_ATPase"/>
</dbReference>
<dbReference type="InterPro" id="IPR027417">
    <property type="entry name" value="P-loop_NTPase"/>
</dbReference>
<dbReference type="Pfam" id="PF17862">
    <property type="entry name" value="AAA_lid_3"/>
    <property type="match status" value="1"/>
</dbReference>
<keyword evidence="6 18" id="KW-0812">Transmembrane</keyword>
<accession>A0AAN6UQW9</accession>
<comment type="similarity">
    <text evidence="3">In the C-terminal section; belongs to the peptidase M41 family.</text>
</comment>
<feature type="region of interest" description="Disordered" evidence="17">
    <location>
        <begin position="184"/>
        <end position="251"/>
    </location>
</feature>
<protein>
    <submittedName>
        <fullName evidence="20">ATP-dependent metallopeptidase Hfl</fullName>
    </submittedName>
</protein>
<dbReference type="PROSITE" id="PS00674">
    <property type="entry name" value="AAA"/>
    <property type="match status" value="1"/>
</dbReference>
<evidence type="ECO:0000313" key="21">
    <source>
        <dbReference type="Proteomes" id="UP001304895"/>
    </source>
</evidence>
<dbReference type="FunFam" id="3.40.50.300:FF:000001">
    <property type="entry name" value="ATP-dependent zinc metalloprotease FtsH"/>
    <property type="match status" value="1"/>
</dbReference>
<dbReference type="InterPro" id="IPR037219">
    <property type="entry name" value="Peptidase_M41-like"/>
</dbReference>
<dbReference type="Pfam" id="PF00004">
    <property type="entry name" value="AAA"/>
    <property type="match status" value="1"/>
</dbReference>
<dbReference type="HAMAP" id="MF_01458">
    <property type="entry name" value="FtsH"/>
    <property type="match status" value="1"/>
</dbReference>
<evidence type="ECO:0000256" key="6">
    <source>
        <dbReference type="ARBA" id="ARBA00022692"/>
    </source>
</evidence>
<dbReference type="GO" id="GO:0005745">
    <property type="term" value="C:m-AAA complex"/>
    <property type="evidence" value="ECO:0007669"/>
    <property type="project" value="TreeGrafter"/>
</dbReference>
<feature type="region of interest" description="Disordered" evidence="17">
    <location>
        <begin position="41"/>
        <end position="107"/>
    </location>
</feature>
<keyword evidence="8" id="KW-0547">Nucleotide-binding</keyword>
<keyword evidence="13" id="KW-0482">Metalloprotease</keyword>